<accession>A0A2P5F610</accession>
<evidence type="ECO:0000313" key="3">
    <source>
        <dbReference type="Proteomes" id="UP000237000"/>
    </source>
</evidence>
<feature type="region of interest" description="Disordered" evidence="1">
    <location>
        <begin position="1"/>
        <end position="152"/>
    </location>
</feature>
<keyword evidence="3" id="KW-1185">Reference proteome</keyword>
<reference evidence="3" key="1">
    <citation type="submission" date="2016-06" db="EMBL/GenBank/DDBJ databases">
        <title>Parallel loss of symbiosis genes in relatives of nitrogen-fixing non-legume Parasponia.</title>
        <authorList>
            <person name="Van Velzen R."/>
            <person name="Holmer R."/>
            <person name="Bu F."/>
            <person name="Rutten L."/>
            <person name="Van Zeijl A."/>
            <person name="Liu W."/>
            <person name="Santuari L."/>
            <person name="Cao Q."/>
            <person name="Sharma T."/>
            <person name="Shen D."/>
            <person name="Roswanjaya Y."/>
            <person name="Wardhani T."/>
            <person name="Kalhor M.S."/>
            <person name="Jansen J."/>
            <person name="Van den Hoogen J."/>
            <person name="Gungor B."/>
            <person name="Hartog M."/>
            <person name="Hontelez J."/>
            <person name="Verver J."/>
            <person name="Yang W.-C."/>
            <person name="Schijlen E."/>
            <person name="Repin R."/>
            <person name="Schilthuizen M."/>
            <person name="Schranz E."/>
            <person name="Heidstra R."/>
            <person name="Miyata K."/>
            <person name="Fedorova E."/>
            <person name="Kohlen W."/>
            <person name="Bisseling T."/>
            <person name="Smit S."/>
            <person name="Geurts R."/>
        </authorList>
    </citation>
    <scope>NUCLEOTIDE SEQUENCE [LARGE SCALE GENOMIC DNA]</scope>
    <source>
        <strain evidence="3">cv. RG33-2</strain>
    </source>
</reference>
<feature type="compositionally biased region" description="Basic and acidic residues" evidence="1">
    <location>
        <begin position="58"/>
        <end position="70"/>
    </location>
</feature>
<dbReference type="EMBL" id="JXTC01000060">
    <property type="protein sequence ID" value="PON93240.1"/>
    <property type="molecule type" value="Genomic_DNA"/>
</dbReference>
<evidence type="ECO:0000313" key="2">
    <source>
        <dbReference type="EMBL" id="PON93240.1"/>
    </source>
</evidence>
<feature type="compositionally biased region" description="Acidic residues" evidence="1">
    <location>
        <begin position="71"/>
        <end position="81"/>
    </location>
</feature>
<dbReference type="Proteomes" id="UP000237000">
    <property type="component" value="Unassembled WGS sequence"/>
</dbReference>
<dbReference type="AlphaFoldDB" id="A0A2P5F610"/>
<dbReference type="InParanoid" id="A0A2P5F610"/>
<organism evidence="2 3">
    <name type="scientific">Trema orientale</name>
    <name type="common">Charcoal tree</name>
    <name type="synonym">Celtis orientalis</name>
    <dbReference type="NCBI Taxonomy" id="63057"/>
    <lineage>
        <taxon>Eukaryota</taxon>
        <taxon>Viridiplantae</taxon>
        <taxon>Streptophyta</taxon>
        <taxon>Embryophyta</taxon>
        <taxon>Tracheophyta</taxon>
        <taxon>Spermatophyta</taxon>
        <taxon>Magnoliopsida</taxon>
        <taxon>eudicotyledons</taxon>
        <taxon>Gunneridae</taxon>
        <taxon>Pentapetalae</taxon>
        <taxon>rosids</taxon>
        <taxon>fabids</taxon>
        <taxon>Rosales</taxon>
        <taxon>Cannabaceae</taxon>
        <taxon>Trema</taxon>
    </lineage>
</organism>
<sequence length="152" mass="16694">MGCCFGKSRPPSPPHDRKFVIRPTAPAPANDHDREKEGPKKSDINSTKSTAGKPGHVVYDDRDQKKQVVHDDDDDDDDDGDGGDKKKTVDHDDGGDGDQGRDQKKLGDHGQQKVSRGANVINSREAAKVYKGSVLVTEYGVAPDHQKRHDHY</sequence>
<feature type="compositionally biased region" description="Basic and acidic residues" evidence="1">
    <location>
        <begin position="30"/>
        <end position="43"/>
    </location>
</feature>
<proteinExistence type="predicted"/>
<evidence type="ECO:0000256" key="1">
    <source>
        <dbReference type="SAM" id="MobiDB-lite"/>
    </source>
</evidence>
<dbReference type="OrthoDB" id="10424303at2759"/>
<feature type="compositionally biased region" description="Basic and acidic residues" evidence="1">
    <location>
        <begin position="82"/>
        <end position="111"/>
    </location>
</feature>
<protein>
    <submittedName>
        <fullName evidence="2">Uncharacterized protein</fullName>
    </submittedName>
</protein>
<gene>
    <name evidence="2" type="ORF">TorRG33x02_111460</name>
</gene>
<name>A0A2P5F610_TREOI</name>
<comment type="caution">
    <text evidence="2">The sequence shown here is derived from an EMBL/GenBank/DDBJ whole genome shotgun (WGS) entry which is preliminary data.</text>
</comment>